<dbReference type="PANTHER" id="PTHR30143:SF0">
    <property type="entry name" value="2-KETO-4-PENTENOATE HYDRATASE"/>
    <property type="match status" value="1"/>
</dbReference>
<evidence type="ECO:0000313" key="1">
    <source>
        <dbReference type="EMBL" id="BDB99248.1"/>
    </source>
</evidence>
<organism evidence="1 2">
    <name type="scientific">Saccharolobus caldissimus</name>
    <dbReference type="NCBI Taxonomy" id="1702097"/>
    <lineage>
        <taxon>Archaea</taxon>
        <taxon>Thermoproteota</taxon>
        <taxon>Thermoprotei</taxon>
        <taxon>Sulfolobales</taxon>
        <taxon>Sulfolobaceae</taxon>
        <taxon>Saccharolobus</taxon>
    </lineage>
</organism>
<dbReference type="Proteomes" id="UP001319921">
    <property type="component" value="Chromosome"/>
</dbReference>
<sequence length="246" mass="27117">MEDKIVQIAQLIKDAIRTRKPIDPPSLKFNFTREEAYKIQELVIGNDISGLKAGLTSIQTQKIYNTNEPVIGRLLPNSEDYEIDSTETISPKVELEIAFIFKEDIDELPKNKGELLTYIDSVTAALEIPDTRIKGRGNVEDLIADNVSAYKFTLGNTFKKPKDLDLLGGVLEINGNIVATSCSNAIMGNPINSLYWSVNKALNLGIKIRKGYVILAGSMITPIDIKKGDIVVGKIKSLGEVRVKVV</sequence>
<proteinExistence type="predicted"/>
<dbReference type="RefSeq" id="WP_229569576.1">
    <property type="nucleotide sequence ID" value="NZ_AP025226.1"/>
</dbReference>
<accession>A0AAQ4CTW7</accession>
<keyword evidence="2" id="KW-1185">Reference proteome</keyword>
<dbReference type="PANTHER" id="PTHR30143">
    <property type="entry name" value="ACID HYDRATASE"/>
    <property type="match status" value="1"/>
</dbReference>
<name>A0AAQ4CTW7_9CREN</name>
<dbReference type="Gene3D" id="3.90.850.10">
    <property type="entry name" value="Fumarylacetoacetase-like, C-terminal domain"/>
    <property type="match status" value="1"/>
</dbReference>
<reference evidence="1 2" key="1">
    <citation type="journal article" date="2022" name="Microbiol. Resour. Announc.">
        <title>Complete Genome Sequence of the Hyperthermophilic and Acidophilic Archaeon Saccharolobus caldissimus Strain HS-3T.</title>
        <authorList>
            <person name="Sakai H.D."/>
            <person name="Kurosawa N."/>
        </authorList>
    </citation>
    <scope>NUCLEOTIDE SEQUENCE [LARGE SCALE GENOMIC DNA]</scope>
    <source>
        <strain evidence="1 2">JCM32116</strain>
    </source>
</reference>
<dbReference type="AlphaFoldDB" id="A0AAQ4CTW7"/>
<dbReference type="SUPFAM" id="SSF56529">
    <property type="entry name" value="FAH"/>
    <property type="match status" value="1"/>
</dbReference>
<evidence type="ECO:0000313" key="2">
    <source>
        <dbReference type="Proteomes" id="UP001319921"/>
    </source>
</evidence>
<protein>
    <submittedName>
        <fullName evidence="1">4-oxalocrotonate decarboxylase</fullName>
    </submittedName>
</protein>
<dbReference type="KEGG" id="scas:SACC_22650"/>
<dbReference type="GO" id="GO:0008684">
    <property type="term" value="F:2-oxopent-4-enoate hydratase activity"/>
    <property type="evidence" value="ECO:0007669"/>
    <property type="project" value="TreeGrafter"/>
</dbReference>
<dbReference type="EMBL" id="AP025226">
    <property type="protein sequence ID" value="BDB99248.1"/>
    <property type="molecule type" value="Genomic_DNA"/>
</dbReference>
<dbReference type="InterPro" id="IPR036663">
    <property type="entry name" value="Fumarylacetoacetase_C_sf"/>
</dbReference>
<gene>
    <name evidence="1" type="ORF">SACC_22650</name>
</gene>
<dbReference type="InterPro" id="IPR050772">
    <property type="entry name" value="Hydratase-Decarb/MhpD_sf"/>
</dbReference>
<dbReference type="GeneID" id="68866992"/>
<dbReference type="GO" id="GO:0005737">
    <property type="term" value="C:cytoplasm"/>
    <property type="evidence" value="ECO:0007669"/>
    <property type="project" value="TreeGrafter"/>
</dbReference>